<proteinExistence type="predicted"/>
<dbReference type="AlphaFoldDB" id="A0A0F9GG23"/>
<accession>A0A0F9GG23</accession>
<reference evidence="2" key="1">
    <citation type="journal article" date="2015" name="Nature">
        <title>Complex archaea that bridge the gap between prokaryotes and eukaryotes.</title>
        <authorList>
            <person name="Spang A."/>
            <person name="Saw J.H."/>
            <person name="Jorgensen S.L."/>
            <person name="Zaremba-Niedzwiedzka K."/>
            <person name="Martijn J."/>
            <person name="Lind A.E."/>
            <person name="van Eijk R."/>
            <person name="Schleper C."/>
            <person name="Guy L."/>
            <person name="Ettema T.J."/>
        </authorList>
    </citation>
    <scope>NUCLEOTIDE SEQUENCE</scope>
</reference>
<name>A0A0F9GG23_9ZZZZ</name>
<dbReference type="EMBL" id="LAZR01018109">
    <property type="protein sequence ID" value="KKL97678.1"/>
    <property type="molecule type" value="Genomic_DNA"/>
</dbReference>
<evidence type="ECO:0000256" key="1">
    <source>
        <dbReference type="SAM" id="MobiDB-lite"/>
    </source>
</evidence>
<sequence>MAKFDEIMDRAEESFTRIMGRIGTPTPPPGATATSREDMLTEFRTIEVDPDGLTLKREELDRAHGPAEGARQFAKWYRDMMNG</sequence>
<gene>
    <name evidence="2" type="ORF">LCGC14_1832060</name>
</gene>
<evidence type="ECO:0000313" key="2">
    <source>
        <dbReference type="EMBL" id="KKL97678.1"/>
    </source>
</evidence>
<organism evidence="2">
    <name type="scientific">marine sediment metagenome</name>
    <dbReference type="NCBI Taxonomy" id="412755"/>
    <lineage>
        <taxon>unclassified sequences</taxon>
        <taxon>metagenomes</taxon>
        <taxon>ecological metagenomes</taxon>
    </lineage>
</organism>
<protein>
    <submittedName>
        <fullName evidence="2">Uncharacterized protein</fullName>
    </submittedName>
</protein>
<comment type="caution">
    <text evidence="2">The sequence shown here is derived from an EMBL/GenBank/DDBJ whole genome shotgun (WGS) entry which is preliminary data.</text>
</comment>
<feature type="region of interest" description="Disordered" evidence="1">
    <location>
        <begin position="15"/>
        <end position="37"/>
    </location>
</feature>